<dbReference type="Proteomes" id="UP000249808">
    <property type="component" value="Unassembled WGS sequence"/>
</dbReference>
<comment type="caution">
    <text evidence="2">The sequence shown here is derived from an EMBL/GenBank/DDBJ whole genome shotgun (WGS) entry which is preliminary data.</text>
</comment>
<dbReference type="InterPro" id="IPR011528">
    <property type="entry name" value="NERD"/>
</dbReference>
<dbReference type="EMBL" id="PZJH01000005">
    <property type="protein sequence ID" value="RAK44108.1"/>
    <property type="molecule type" value="Genomic_DNA"/>
</dbReference>
<dbReference type="AlphaFoldDB" id="A0A327ZSW4"/>
<protein>
    <recommendedName>
        <fullName evidence="1">NERD domain-containing protein</fullName>
    </recommendedName>
</protein>
<feature type="domain" description="NERD" evidence="1">
    <location>
        <begin position="35"/>
        <end position="116"/>
    </location>
</feature>
<reference evidence="2 3" key="1">
    <citation type="journal article" date="2018" name="Front. Microbiol.">
        <title>Description and Comparative Genomics of Macrococcus caseolyticus subsp. hominis subsp. nov., Macrococcus goetzii sp. nov., Macrococcus epidermidis sp. nov., and Macrococcus bohemicus sp. nov., Novel Macrococci From Human Clinical Material With Virulence Potential and Suspected Uptake of Foreign DNA by Natural Transformation.</title>
        <authorList>
            <person name="Maslanova I."/>
            <person name="Wertheimer Z."/>
            <person name="Sedlacek I."/>
            <person name="Svec P."/>
            <person name="Indrakova A."/>
            <person name="Kovarovic V."/>
            <person name="Schumann P."/>
            <person name="Sproer C."/>
            <person name="Kralova S."/>
            <person name="Sedo O."/>
            <person name="Kristofova L."/>
            <person name="Vrbovska V."/>
            <person name="Fuzik T."/>
            <person name="Petras P."/>
            <person name="Zdrahal Z."/>
            <person name="Ruzickova V."/>
            <person name="Doskar J."/>
            <person name="Pantucek R."/>
        </authorList>
    </citation>
    <scope>NUCLEOTIDE SEQUENCE [LARGE SCALE GENOMIC DNA]</scope>
    <source>
        <strain evidence="2 3">01/688</strain>
    </source>
</reference>
<gene>
    <name evidence="2" type="ORF">BHU61_10045</name>
</gene>
<organism evidence="2 3">
    <name type="scientific">Macrococcus epidermidis</name>
    <dbReference type="NCBI Taxonomy" id="1902580"/>
    <lineage>
        <taxon>Bacteria</taxon>
        <taxon>Bacillati</taxon>
        <taxon>Bacillota</taxon>
        <taxon>Bacilli</taxon>
        <taxon>Bacillales</taxon>
        <taxon>Staphylococcaceae</taxon>
        <taxon>Macrococcus</taxon>
    </lineage>
</organism>
<sequence length="293" mass="35201">MFTLQPPKLIQLENILFRRLKDYRFSDTYYRIQHGFLGELKFSNIFKVSHDHLELFNINIDIAGYQFEVDRLIITGESIYVFDVKHYALPCREEVEYWSNKFNSFKSPMPQFRMMKDGFSVYVDYHQLSHRLECKMVFINEHFYIDRKTEDMLYFKDIAPLFSVIKQERIAGNFERAIQNHLFSLHRPIEQYNLRPLFNIMDVQRGVICEICAKPIDLRVTTKRLVMCDACGNAKTKEKWIQHTLIELALLLNRPFTAKEAYKWTGRSNRHITKRVLDKYFEKIDDHYILNEV</sequence>
<name>A0A327ZSW4_9STAP</name>
<accession>A0A327ZSW4</accession>
<evidence type="ECO:0000313" key="3">
    <source>
        <dbReference type="Proteomes" id="UP000249808"/>
    </source>
</evidence>
<evidence type="ECO:0000313" key="2">
    <source>
        <dbReference type="EMBL" id="RAK44108.1"/>
    </source>
</evidence>
<evidence type="ECO:0000259" key="1">
    <source>
        <dbReference type="Pfam" id="PF08378"/>
    </source>
</evidence>
<dbReference type="Pfam" id="PF08378">
    <property type="entry name" value="NERD"/>
    <property type="match status" value="1"/>
</dbReference>
<proteinExistence type="predicted"/>
<keyword evidence="3" id="KW-1185">Reference proteome</keyword>